<dbReference type="InterPro" id="IPR037401">
    <property type="entry name" value="SnoaL-like"/>
</dbReference>
<dbReference type="InterPro" id="IPR013325">
    <property type="entry name" value="RNA_pol_sigma_r2"/>
</dbReference>
<dbReference type="InterPro" id="IPR013249">
    <property type="entry name" value="RNA_pol_sigma70_r4_t2"/>
</dbReference>
<evidence type="ECO:0000256" key="2">
    <source>
        <dbReference type="ARBA" id="ARBA00011344"/>
    </source>
</evidence>
<dbReference type="PANTHER" id="PTHR30173">
    <property type="entry name" value="SIGMA 19 FACTOR"/>
    <property type="match status" value="1"/>
</dbReference>
<dbReference type="Pfam" id="PF12680">
    <property type="entry name" value="SnoaL_2"/>
    <property type="match status" value="1"/>
</dbReference>
<dbReference type="PANTHER" id="PTHR30173:SF36">
    <property type="entry name" value="ECF RNA POLYMERASE SIGMA FACTOR SIGJ"/>
    <property type="match status" value="1"/>
</dbReference>
<feature type="domain" description="RNA polymerase sigma factor 70 region 4 type 2" evidence="7">
    <location>
        <begin position="115"/>
        <end position="166"/>
    </location>
</feature>
<evidence type="ECO:0000256" key="3">
    <source>
        <dbReference type="ARBA" id="ARBA00023015"/>
    </source>
</evidence>
<evidence type="ECO:0000259" key="6">
    <source>
        <dbReference type="Pfam" id="PF04542"/>
    </source>
</evidence>
<accession>A0ABW0ESB8</accession>
<name>A0ABW0ESB8_9PSEU</name>
<organism evidence="9 10">
    <name type="scientific">Actinokineospora guangxiensis</name>
    <dbReference type="NCBI Taxonomy" id="1490288"/>
    <lineage>
        <taxon>Bacteria</taxon>
        <taxon>Bacillati</taxon>
        <taxon>Actinomycetota</taxon>
        <taxon>Actinomycetes</taxon>
        <taxon>Pseudonocardiales</taxon>
        <taxon>Pseudonocardiaceae</taxon>
        <taxon>Actinokineospora</taxon>
    </lineage>
</organism>
<dbReference type="SUPFAM" id="SSF88946">
    <property type="entry name" value="Sigma2 domain of RNA polymerase sigma factors"/>
    <property type="match status" value="1"/>
</dbReference>
<dbReference type="InterPro" id="IPR013324">
    <property type="entry name" value="RNA_pol_sigma_r3/r4-like"/>
</dbReference>
<dbReference type="InterPro" id="IPR014284">
    <property type="entry name" value="RNA_pol_sigma-70_dom"/>
</dbReference>
<protein>
    <submittedName>
        <fullName evidence="9">RNA polymerase subunit sigma-70</fullName>
        <ecNumber evidence="9">2.7.7.6</ecNumber>
    </submittedName>
</protein>
<dbReference type="InterPro" id="IPR032710">
    <property type="entry name" value="NTF2-like_dom_sf"/>
</dbReference>
<dbReference type="Pfam" id="PF04542">
    <property type="entry name" value="Sigma70_r2"/>
    <property type="match status" value="1"/>
</dbReference>
<keyword evidence="4" id="KW-0731">Sigma factor</keyword>
<reference evidence="10" key="1">
    <citation type="journal article" date="2019" name="Int. J. Syst. Evol. Microbiol.">
        <title>The Global Catalogue of Microorganisms (GCM) 10K type strain sequencing project: providing services to taxonomists for standard genome sequencing and annotation.</title>
        <authorList>
            <consortium name="The Broad Institute Genomics Platform"/>
            <consortium name="The Broad Institute Genome Sequencing Center for Infectious Disease"/>
            <person name="Wu L."/>
            <person name="Ma J."/>
        </authorList>
    </citation>
    <scope>NUCLEOTIDE SEQUENCE [LARGE SCALE GENOMIC DNA]</scope>
    <source>
        <strain evidence="10">CCUG 59778</strain>
    </source>
</reference>
<dbReference type="EMBL" id="JBHSKF010000010">
    <property type="protein sequence ID" value="MFC5289293.1"/>
    <property type="molecule type" value="Genomic_DNA"/>
</dbReference>
<dbReference type="InterPro" id="IPR007627">
    <property type="entry name" value="RNA_pol_sigma70_r2"/>
</dbReference>
<dbReference type="InterPro" id="IPR052704">
    <property type="entry name" value="ECF_Sigma-70_Domain"/>
</dbReference>
<evidence type="ECO:0000313" key="9">
    <source>
        <dbReference type="EMBL" id="MFC5289293.1"/>
    </source>
</evidence>
<dbReference type="Proteomes" id="UP001596157">
    <property type="component" value="Unassembled WGS sequence"/>
</dbReference>
<keyword evidence="3" id="KW-0805">Transcription regulation</keyword>
<dbReference type="NCBIfam" id="TIGR02937">
    <property type="entry name" value="sigma70-ECF"/>
    <property type="match status" value="1"/>
</dbReference>
<comment type="caution">
    <text evidence="9">The sequence shown here is derived from an EMBL/GenBank/DDBJ whole genome shotgun (WGS) entry which is preliminary data.</text>
</comment>
<dbReference type="Pfam" id="PF08281">
    <property type="entry name" value="Sigma70_r4_2"/>
    <property type="match status" value="1"/>
</dbReference>
<dbReference type="Gene3D" id="1.10.1740.10">
    <property type="match status" value="1"/>
</dbReference>
<dbReference type="RefSeq" id="WP_378249138.1">
    <property type="nucleotide sequence ID" value="NZ_JBHSKF010000010.1"/>
</dbReference>
<dbReference type="NCBIfam" id="TIGR02960">
    <property type="entry name" value="SigX5"/>
    <property type="match status" value="1"/>
</dbReference>
<feature type="domain" description="RNA polymerase sigma-70 region 2" evidence="6">
    <location>
        <begin position="4"/>
        <end position="70"/>
    </location>
</feature>
<sequence length="297" mass="31580">MDLDEHRPALGAYCYRMLGSPFDAEDAVQETFLRAWRSREGYDPARSLRTWLYAIATNVCLDALRAAKRRAGPLRGDPSTPGPDIGAPLPETAWVLPAPVDPAVAAEERASVRLAFVVALQALPPRQRAALVLRDVLAFSAAEVAELLSTTVASVTSALQRARAALPAVPDAEEPDQAVLDAYCAAFHAHDVEAIVALLHEDATTSMPPFTWWLRGRADIAAVLAHGDHCVGHRLVPVRVNGAPAFAQYDADGSAFALVQVETAGGGVVAETTWLMPSLFPAFDLPMSSPAAARSSG</sequence>
<evidence type="ECO:0000256" key="4">
    <source>
        <dbReference type="ARBA" id="ARBA00023082"/>
    </source>
</evidence>
<keyword evidence="9" id="KW-0548">Nucleotidyltransferase</keyword>
<evidence type="ECO:0000259" key="8">
    <source>
        <dbReference type="Pfam" id="PF12680"/>
    </source>
</evidence>
<comment type="subunit">
    <text evidence="2">Interacts transiently with the RNA polymerase catalytic core formed by RpoA, RpoB, RpoC and RpoZ (2 alpha, 1 beta, 1 beta' and 1 omega subunit) to form the RNA polymerase holoenzyme that can initiate transcription.</text>
</comment>
<feature type="domain" description="SnoaL-like" evidence="8">
    <location>
        <begin position="181"/>
        <end position="270"/>
    </location>
</feature>
<keyword evidence="5" id="KW-0804">Transcription</keyword>
<dbReference type="GO" id="GO:0003899">
    <property type="term" value="F:DNA-directed RNA polymerase activity"/>
    <property type="evidence" value="ECO:0007669"/>
    <property type="project" value="UniProtKB-EC"/>
</dbReference>
<dbReference type="SUPFAM" id="SSF88659">
    <property type="entry name" value="Sigma3 and sigma4 domains of RNA polymerase sigma factors"/>
    <property type="match status" value="1"/>
</dbReference>
<comment type="similarity">
    <text evidence="1">Belongs to the sigma-70 factor family. ECF subfamily.</text>
</comment>
<dbReference type="NCBIfam" id="NF006089">
    <property type="entry name" value="PRK08241.1"/>
    <property type="match status" value="1"/>
</dbReference>
<dbReference type="SUPFAM" id="SSF54427">
    <property type="entry name" value="NTF2-like"/>
    <property type="match status" value="1"/>
</dbReference>
<keyword evidence="9" id="KW-0808">Transferase</keyword>
<evidence type="ECO:0000256" key="5">
    <source>
        <dbReference type="ARBA" id="ARBA00023163"/>
    </source>
</evidence>
<dbReference type="EC" id="2.7.7.6" evidence="9"/>
<gene>
    <name evidence="9" type="ORF">ACFPM7_19750</name>
</gene>
<dbReference type="InterPro" id="IPR014305">
    <property type="entry name" value="RNA_pol_sigma-G_actinobac"/>
</dbReference>
<dbReference type="Gene3D" id="1.10.10.10">
    <property type="entry name" value="Winged helix-like DNA-binding domain superfamily/Winged helix DNA-binding domain"/>
    <property type="match status" value="1"/>
</dbReference>
<dbReference type="CDD" id="cd06171">
    <property type="entry name" value="Sigma70_r4"/>
    <property type="match status" value="1"/>
</dbReference>
<evidence type="ECO:0000256" key="1">
    <source>
        <dbReference type="ARBA" id="ARBA00010641"/>
    </source>
</evidence>
<dbReference type="Gene3D" id="3.10.450.50">
    <property type="match status" value="1"/>
</dbReference>
<evidence type="ECO:0000313" key="10">
    <source>
        <dbReference type="Proteomes" id="UP001596157"/>
    </source>
</evidence>
<dbReference type="InterPro" id="IPR036388">
    <property type="entry name" value="WH-like_DNA-bd_sf"/>
</dbReference>
<proteinExistence type="inferred from homology"/>
<keyword evidence="10" id="KW-1185">Reference proteome</keyword>
<evidence type="ECO:0000259" key="7">
    <source>
        <dbReference type="Pfam" id="PF08281"/>
    </source>
</evidence>